<evidence type="ECO:0000256" key="1">
    <source>
        <dbReference type="SAM" id="MobiDB-lite"/>
    </source>
</evidence>
<organism evidence="2 3">
    <name type="scientific">Trapa incisa</name>
    <dbReference type="NCBI Taxonomy" id="236973"/>
    <lineage>
        <taxon>Eukaryota</taxon>
        <taxon>Viridiplantae</taxon>
        <taxon>Streptophyta</taxon>
        <taxon>Embryophyta</taxon>
        <taxon>Tracheophyta</taxon>
        <taxon>Spermatophyta</taxon>
        <taxon>Magnoliopsida</taxon>
        <taxon>eudicotyledons</taxon>
        <taxon>Gunneridae</taxon>
        <taxon>Pentapetalae</taxon>
        <taxon>rosids</taxon>
        <taxon>malvids</taxon>
        <taxon>Myrtales</taxon>
        <taxon>Lythraceae</taxon>
        <taxon>Trapa</taxon>
    </lineage>
</organism>
<dbReference type="Proteomes" id="UP001345219">
    <property type="component" value="Chromosome 15"/>
</dbReference>
<proteinExistence type="predicted"/>
<name>A0AAN7K576_9MYRT</name>
<evidence type="ECO:0000313" key="3">
    <source>
        <dbReference type="Proteomes" id="UP001345219"/>
    </source>
</evidence>
<feature type="compositionally biased region" description="Polar residues" evidence="1">
    <location>
        <begin position="1"/>
        <end position="14"/>
    </location>
</feature>
<accession>A0AAN7K576</accession>
<reference evidence="2 3" key="1">
    <citation type="journal article" date="2023" name="Hortic Res">
        <title>Pangenome of water caltrop reveals structural variations and asymmetric subgenome divergence after allopolyploidization.</title>
        <authorList>
            <person name="Zhang X."/>
            <person name="Chen Y."/>
            <person name="Wang L."/>
            <person name="Yuan Y."/>
            <person name="Fang M."/>
            <person name="Shi L."/>
            <person name="Lu R."/>
            <person name="Comes H.P."/>
            <person name="Ma Y."/>
            <person name="Chen Y."/>
            <person name="Huang G."/>
            <person name="Zhou Y."/>
            <person name="Zheng Z."/>
            <person name="Qiu Y."/>
        </authorList>
    </citation>
    <scope>NUCLEOTIDE SEQUENCE [LARGE SCALE GENOMIC DNA]</scope>
    <source>
        <tissue evidence="2">Roots</tissue>
    </source>
</reference>
<dbReference type="AlphaFoldDB" id="A0AAN7K576"/>
<feature type="compositionally biased region" description="Low complexity" evidence="1">
    <location>
        <begin position="110"/>
        <end position="139"/>
    </location>
</feature>
<keyword evidence="3" id="KW-1185">Reference proteome</keyword>
<feature type="region of interest" description="Disordered" evidence="1">
    <location>
        <begin position="108"/>
        <end position="151"/>
    </location>
</feature>
<evidence type="ECO:0000313" key="2">
    <source>
        <dbReference type="EMBL" id="KAK4758624.1"/>
    </source>
</evidence>
<gene>
    <name evidence="2" type="ORF">SAY87_019925</name>
</gene>
<dbReference type="EMBL" id="JAXIOK010000012">
    <property type="protein sequence ID" value="KAK4758624.1"/>
    <property type="molecule type" value="Genomic_DNA"/>
</dbReference>
<protein>
    <submittedName>
        <fullName evidence="2">Uncharacterized protein</fullName>
    </submittedName>
</protein>
<comment type="caution">
    <text evidence="2">The sequence shown here is derived from an EMBL/GenBank/DDBJ whole genome shotgun (WGS) entry which is preliminary data.</text>
</comment>
<sequence>MNRITSWKSDSWQGMTRGPGGSGTSPSPRTSDTRLPRTPPRAPSAASRKRHRTTTSEPCRPPPQHLPQPDDVADLAAFPLPSRWHLLWAQHKVVDNVVISYDTHVTVRVRPTGSGSSPASAPMSTSSGSTSSRSRWAVSVPPKSSEPADSD</sequence>
<feature type="region of interest" description="Disordered" evidence="1">
    <location>
        <begin position="1"/>
        <end position="72"/>
    </location>
</feature>